<protein>
    <recommendedName>
        <fullName evidence="1">SHOCT domain-containing protein</fullName>
    </recommendedName>
</protein>
<dbReference type="InterPro" id="IPR018649">
    <property type="entry name" value="SHOCT"/>
</dbReference>
<reference evidence="2 3" key="1">
    <citation type="submission" date="2016-12" db="EMBL/GenBank/DDBJ databases">
        <title>Genomic comparison of strains in the 'Actinomyces naeslundii' group.</title>
        <authorList>
            <person name="Mughal S.R."/>
            <person name="Do T."/>
            <person name="Gilbert S.C."/>
            <person name="Witherden E.A."/>
            <person name="Didelot X."/>
            <person name="Beighton D."/>
        </authorList>
    </citation>
    <scope>NUCLEOTIDE SEQUENCE [LARGE SCALE GENOMIC DNA]</scope>
    <source>
        <strain evidence="2 3">S64C</strain>
    </source>
</reference>
<evidence type="ECO:0000313" key="3">
    <source>
        <dbReference type="Proteomes" id="UP000185736"/>
    </source>
</evidence>
<evidence type="ECO:0000313" key="2">
    <source>
        <dbReference type="EMBL" id="OLL13571.1"/>
    </source>
</evidence>
<dbReference type="Proteomes" id="UP000185736">
    <property type="component" value="Unassembled WGS sequence"/>
</dbReference>
<organism evidence="2 3">
    <name type="scientific">Actinomyces oris</name>
    <dbReference type="NCBI Taxonomy" id="544580"/>
    <lineage>
        <taxon>Bacteria</taxon>
        <taxon>Bacillati</taxon>
        <taxon>Actinomycetota</taxon>
        <taxon>Actinomycetes</taxon>
        <taxon>Actinomycetales</taxon>
        <taxon>Actinomycetaceae</taxon>
        <taxon>Actinomyces</taxon>
    </lineage>
</organism>
<sequence length="32" mass="3619">MTQLKKLGELRDAGILSEEEFTAKKTDLLARL</sequence>
<dbReference type="Pfam" id="PF09851">
    <property type="entry name" value="SHOCT"/>
    <property type="match status" value="1"/>
</dbReference>
<evidence type="ECO:0000259" key="1">
    <source>
        <dbReference type="Pfam" id="PF09851"/>
    </source>
</evidence>
<gene>
    <name evidence="2" type="ORF">BKH32_12125</name>
</gene>
<dbReference type="EMBL" id="MSGO01000065">
    <property type="protein sequence ID" value="OLL13571.1"/>
    <property type="molecule type" value="Genomic_DNA"/>
</dbReference>
<dbReference type="RefSeq" id="WP_075250259.1">
    <property type="nucleotide sequence ID" value="NZ_MSGO01000065.1"/>
</dbReference>
<feature type="domain" description="SHOCT" evidence="1">
    <location>
        <begin position="2"/>
        <end position="29"/>
    </location>
</feature>
<proteinExistence type="predicted"/>
<comment type="caution">
    <text evidence="2">The sequence shown here is derived from an EMBL/GenBank/DDBJ whole genome shotgun (WGS) entry which is preliminary data.</text>
</comment>
<dbReference type="AlphaFoldDB" id="A0A1Q8HXJ1"/>
<accession>A0A1Q8HXJ1</accession>
<name>A0A1Q8HXJ1_9ACTO</name>